<evidence type="ECO:0000313" key="2">
    <source>
        <dbReference type="EMBL" id="MED6153490.1"/>
    </source>
</evidence>
<gene>
    <name evidence="2" type="ORF">PIB30_102495</name>
</gene>
<keyword evidence="3" id="KW-1185">Reference proteome</keyword>
<name>A0ABU6TYH9_9FABA</name>
<feature type="compositionally biased region" description="Acidic residues" evidence="1">
    <location>
        <begin position="119"/>
        <end position="143"/>
    </location>
</feature>
<protein>
    <submittedName>
        <fullName evidence="2">Uncharacterized protein</fullName>
    </submittedName>
</protein>
<comment type="caution">
    <text evidence="2">The sequence shown here is derived from an EMBL/GenBank/DDBJ whole genome shotgun (WGS) entry which is preliminary data.</text>
</comment>
<sequence>MGRDRDGIWFRSSTPILFQMYPVVFLEELKSVILRNMRLGAVGTVLVRRIFWVDSEEYVRALFDLHRRYGTREVMELLTEMQSILDVGGGSSSSNGVIPCSPIHCPVSEVPMLMDTNSGEDSDEDFVLNSEESSESSDGEEFVPESQSSRGFLLPAPLRFRICHMLIAISTRYAWMTWKRNQGNDSAGVATTMM</sequence>
<evidence type="ECO:0000313" key="3">
    <source>
        <dbReference type="Proteomes" id="UP001341840"/>
    </source>
</evidence>
<dbReference type="Proteomes" id="UP001341840">
    <property type="component" value="Unassembled WGS sequence"/>
</dbReference>
<accession>A0ABU6TYH9</accession>
<dbReference type="EMBL" id="JASCZI010093788">
    <property type="protein sequence ID" value="MED6153490.1"/>
    <property type="molecule type" value="Genomic_DNA"/>
</dbReference>
<reference evidence="2 3" key="1">
    <citation type="journal article" date="2023" name="Plants (Basel)">
        <title>Bridging the Gap: Combining Genomics and Transcriptomics Approaches to Understand Stylosanthes scabra, an Orphan Legume from the Brazilian Caatinga.</title>
        <authorList>
            <person name="Ferreira-Neto J.R.C."/>
            <person name="da Silva M.D."/>
            <person name="Binneck E."/>
            <person name="de Melo N.F."/>
            <person name="da Silva R.H."/>
            <person name="de Melo A.L.T.M."/>
            <person name="Pandolfi V."/>
            <person name="Bustamante F.O."/>
            <person name="Brasileiro-Vidal A.C."/>
            <person name="Benko-Iseppon A.M."/>
        </authorList>
    </citation>
    <scope>NUCLEOTIDE SEQUENCE [LARGE SCALE GENOMIC DNA]</scope>
    <source>
        <tissue evidence="2">Leaves</tissue>
    </source>
</reference>
<evidence type="ECO:0000256" key="1">
    <source>
        <dbReference type="SAM" id="MobiDB-lite"/>
    </source>
</evidence>
<feature type="region of interest" description="Disordered" evidence="1">
    <location>
        <begin position="119"/>
        <end position="148"/>
    </location>
</feature>
<organism evidence="2 3">
    <name type="scientific">Stylosanthes scabra</name>
    <dbReference type="NCBI Taxonomy" id="79078"/>
    <lineage>
        <taxon>Eukaryota</taxon>
        <taxon>Viridiplantae</taxon>
        <taxon>Streptophyta</taxon>
        <taxon>Embryophyta</taxon>
        <taxon>Tracheophyta</taxon>
        <taxon>Spermatophyta</taxon>
        <taxon>Magnoliopsida</taxon>
        <taxon>eudicotyledons</taxon>
        <taxon>Gunneridae</taxon>
        <taxon>Pentapetalae</taxon>
        <taxon>rosids</taxon>
        <taxon>fabids</taxon>
        <taxon>Fabales</taxon>
        <taxon>Fabaceae</taxon>
        <taxon>Papilionoideae</taxon>
        <taxon>50 kb inversion clade</taxon>
        <taxon>dalbergioids sensu lato</taxon>
        <taxon>Dalbergieae</taxon>
        <taxon>Pterocarpus clade</taxon>
        <taxon>Stylosanthes</taxon>
    </lineage>
</organism>
<proteinExistence type="predicted"/>